<sequence>MKDFLYLVQGKADLMKNYLHLSENRNADVIFLTYDQPIEAVINQAIEESIFFPKSTWAEGRNKLLEMALNKGEYLYYIFCDDDIKFIKGSWETFEKQLLQYQPAIAVPVNPKTVQTPLKGLKYQCFLTNDEQLMAFHQDVVKDFILLPYQNQFDSIYWWVSCKIQEALIQNFYGSDVMQFNNIFISNDSNANYVRPKSDSDNKMLYKLVHDWLSDQFLSKYKDMPSPKRRPIFILARTFSYYFHRLLSTPKYSVSVNKLKELLSTDSELYKQAISLREKFDHLK</sequence>
<reference evidence="2" key="1">
    <citation type="journal article" date="2020" name="Toxins">
        <title>Phylogenomic Analysis of Secondary Metabolism in the Toxic Cyanobacterial Genera Anabaena, Dolichospermum and Aphanizomenon.</title>
        <authorList>
            <person name="Oesterholm J."/>
            <person name="Popin R.V."/>
            <person name="Fewer D.P."/>
            <person name="Sivonen K."/>
        </authorList>
    </citation>
    <scope>NUCLEOTIDE SEQUENCE [LARGE SCALE GENOMIC DNA]</scope>
    <source>
        <strain evidence="2">UHCC 0037</strain>
    </source>
</reference>
<dbReference type="Proteomes" id="UP001517388">
    <property type="component" value="Unassembled WGS sequence"/>
</dbReference>
<name>A0ACC7S8K5_DOLFA</name>
<organism evidence="1 2">
    <name type="scientific">Dolichospermum flos-aquae UHCC 0037</name>
    <dbReference type="NCBI Taxonomy" id="2590026"/>
    <lineage>
        <taxon>Bacteria</taxon>
        <taxon>Bacillati</taxon>
        <taxon>Cyanobacteriota</taxon>
        <taxon>Cyanophyceae</taxon>
        <taxon>Nostocales</taxon>
        <taxon>Aphanizomenonaceae</taxon>
        <taxon>Dolichospermum</taxon>
    </lineage>
</organism>
<accession>A0ACC7S8K5</accession>
<gene>
    <name evidence="1" type="ORF">FJR39_16840</name>
</gene>
<keyword evidence="2" id="KW-1185">Reference proteome</keyword>
<comment type="caution">
    <text evidence="1">The sequence shown here is derived from an EMBL/GenBank/DDBJ whole genome shotgun (WGS) entry which is preliminary data.</text>
</comment>
<evidence type="ECO:0000313" key="2">
    <source>
        <dbReference type="Proteomes" id="UP001517388"/>
    </source>
</evidence>
<proteinExistence type="predicted"/>
<dbReference type="EMBL" id="VILF01000004">
    <property type="protein sequence ID" value="MTJ44745.1"/>
    <property type="molecule type" value="Genomic_DNA"/>
</dbReference>
<protein>
    <submittedName>
        <fullName evidence="1">Uncharacterized protein</fullName>
    </submittedName>
</protein>
<evidence type="ECO:0000313" key="1">
    <source>
        <dbReference type="EMBL" id="MTJ44745.1"/>
    </source>
</evidence>